<evidence type="ECO:0000313" key="2">
    <source>
        <dbReference type="EMBL" id="ORZ19411.1"/>
    </source>
</evidence>
<feature type="region of interest" description="Disordered" evidence="1">
    <location>
        <begin position="125"/>
        <end position="168"/>
    </location>
</feature>
<proteinExistence type="predicted"/>
<keyword evidence="3" id="KW-1185">Reference proteome</keyword>
<sequence length="239" mass="26662">MQDWKSLPRDQLTIRLMALSERQQYLVTELENKQNQLDRSYQRIQHLKKRKRCSSNRDGETDTTALDSSSRTKRKRSSSRTGDASSAKKLDKQPAIDIDSGDDTADEDDALLVTALTPYNVHTSTYTQQNEQSSSSSGSGSSSQGSTGVDQMNVSEHTGPSMTQPSPSEFVLIRDTGTQHINDESWQQLISPFVDSDDTDNMQIVWTATNPISKATTRNAMSQHVIELSSDDDEPTRQD</sequence>
<protein>
    <submittedName>
        <fullName evidence="2">Uncharacterized protein</fullName>
    </submittedName>
</protein>
<name>A0A1X2IPG2_9FUNG</name>
<accession>A0A1X2IPG2</accession>
<gene>
    <name evidence="2" type="ORF">BCR42DRAFT_217860</name>
</gene>
<feature type="compositionally biased region" description="Low complexity" evidence="1">
    <location>
        <begin position="125"/>
        <end position="148"/>
    </location>
</feature>
<organism evidence="2 3">
    <name type="scientific">Absidia repens</name>
    <dbReference type="NCBI Taxonomy" id="90262"/>
    <lineage>
        <taxon>Eukaryota</taxon>
        <taxon>Fungi</taxon>
        <taxon>Fungi incertae sedis</taxon>
        <taxon>Mucoromycota</taxon>
        <taxon>Mucoromycotina</taxon>
        <taxon>Mucoromycetes</taxon>
        <taxon>Mucorales</taxon>
        <taxon>Cunninghamellaceae</taxon>
        <taxon>Absidia</taxon>
    </lineage>
</organism>
<dbReference type="AlphaFoldDB" id="A0A1X2IPG2"/>
<feature type="compositionally biased region" description="Polar residues" evidence="1">
    <location>
        <begin position="149"/>
        <end position="167"/>
    </location>
</feature>
<comment type="caution">
    <text evidence="2">The sequence shown here is derived from an EMBL/GenBank/DDBJ whole genome shotgun (WGS) entry which is preliminary data.</text>
</comment>
<dbReference type="Proteomes" id="UP000193560">
    <property type="component" value="Unassembled WGS sequence"/>
</dbReference>
<feature type="region of interest" description="Disordered" evidence="1">
    <location>
        <begin position="48"/>
        <end position="104"/>
    </location>
</feature>
<evidence type="ECO:0000313" key="3">
    <source>
        <dbReference type="Proteomes" id="UP000193560"/>
    </source>
</evidence>
<dbReference type="EMBL" id="MCGE01000007">
    <property type="protein sequence ID" value="ORZ19411.1"/>
    <property type="molecule type" value="Genomic_DNA"/>
</dbReference>
<reference evidence="2 3" key="1">
    <citation type="submission" date="2016-07" db="EMBL/GenBank/DDBJ databases">
        <title>Pervasive Adenine N6-methylation of Active Genes in Fungi.</title>
        <authorList>
            <consortium name="DOE Joint Genome Institute"/>
            <person name="Mondo S.J."/>
            <person name="Dannebaum R.O."/>
            <person name="Kuo R.C."/>
            <person name="Labutti K."/>
            <person name="Haridas S."/>
            <person name="Kuo A."/>
            <person name="Salamov A."/>
            <person name="Ahrendt S.R."/>
            <person name="Lipzen A."/>
            <person name="Sullivan W."/>
            <person name="Andreopoulos W.B."/>
            <person name="Clum A."/>
            <person name="Lindquist E."/>
            <person name="Daum C."/>
            <person name="Ramamoorthy G.K."/>
            <person name="Gryganskyi A."/>
            <person name="Culley D."/>
            <person name="Magnuson J.K."/>
            <person name="James T.Y."/>
            <person name="O'Malley M.A."/>
            <person name="Stajich J.E."/>
            <person name="Spatafora J.W."/>
            <person name="Visel A."/>
            <person name="Grigoriev I.V."/>
        </authorList>
    </citation>
    <scope>NUCLEOTIDE SEQUENCE [LARGE SCALE GENOMIC DNA]</scope>
    <source>
        <strain evidence="2 3">NRRL 1336</strain>
    </source>
</reference>
<evidence type="ECO:0000256" key="1">
    <source>
        <dbReference type="SAM" id="MobiDB-lite"/>
    </source>
</evidence>